<name>A0A5C5E859_9LACT</name>
<dbReference type="SMART" id="SM00450">
    <property type="entry name" value="RHOD"/>
    <property type="match status" value="1"/>
</dbReference>
<organism evidence="3 4">
    <name type="scientific">Trichococcus shcherbakoviae subsp. psychrophilus</name>
    <dbReference type="NCBI Taxonomy" id="2585775"/>
    <lineage>
        <taxon>Bacteria</taxon>
        <taxon>Bacillati</taxon>
        <taxon>Bacillota</taxon>
        <taxon>Bacilli</taxon>
        <taxon>Lactobacillales</taxon>
        <taxon>Carnobacteriaceae</taxon>
        <taxon>Trichococcus</taxon>
    </lineage>
</organism>
<dbReference type="SUPFAM" id="SSF52821">
    <property type="entry name" value="Rhodanese/Cell cycle control phosphatase"/>
    <property type="match status" value="1"/>
</dbReference>
<keyword evidence="1" id="KW-0812">Transmembrane</keyword>
<dbReference type="PANTHER" id="PTHR43031">
    <property type="entry name" value="FAD-DEPENDENT OXIDOREDUCTASE"/>
    <property type="match status" value="1"/>
</dbReference>
<keyword evidence="1" id="KW-1133">Transmembrane helix</keyword>
<accession>A0A5C5E859</accession>
<dbReference type="InterPro" id="IPR050229">
    <property type="entry name" value="GlpE_sulfurtransferase"/>
</dbReference>
<comment type="caution">
    <text evidence="3">The sequence shown here is derived from an EMBL/GenBank/DDBJ whole genome shotgun (WGS) entry which is preliminary data.</text>
</comment>
<evidence type="ECO:0000313" key="4">
    <source>
        <dbReference type="Proteomes" id="UP000313395"/>
    </source>
</evidence>
<evidence type="ECO:0000313" key="3">
    <source>
        <dbReference type="EMBL" id="TNV69202.1"/>
    </source>
</evidence>
<dbReference type="Gene3D" id="3.40.250.10">
    <property type="entry name" value="Rhodanese-like domain"/>
    <property type="match status" value="1"/>
</dbReference>
<dbReference type="Pfam" id="PF00581">
    <property type="entry name" value="Rhodanese"/>
    <property type="match status" value="1"/>
</dbReference>
<feature type="domain" description="Rhodanese" evidence="2">
    <location>
        <begin position="57"/>
        <end position="142"/>
    </location>
</feature>
<dbReference type="CDD" id="cd00158">
    <property type="entry name" value="RHOD"/>
    <property type="match status" value="1"/>
</dbReference>
<dbReference type="Proteomes" id="UP000313395">
    <property type="component" value="Unassembled WGS sequence"/>
</dbReference>
<sequence>MRVRVWKGWIYLNLTGIDIFNIALWIFIIGYAIYQAYFYFQRKNAATTLTAEDFKKDLRKAQLIDVREKTEFDAGHILGARNIAYSAFKQRYQEIRKDQPIYLYDQNSMLSGRCAAILKKNGYKNIFILKGGYAGWDGKVKKGI</sequence>
<dbReference type="InterPro" id="IPR036873">
    <property type="entry name" value="Rhodanese-like_dom_sf"/>
</dbReference>
<dbReference type="PANTHER" id="PTHR43031:SF18">
    <property type="entry name" value="RHODANESE-RELATED SULFURTRANSFERASES"/>
    <property type="match status" value="1"/>
</dbReference>
<dbReference type="InterPro" id="IPR001763">
    <property type="entry name" value="Rhodanese-like_dom"/>
</dbReference>
<dbReference type="PROSITE" id="PS50206">
    <property type="entry name" value="RHODANESE_3"/>
    <property type="match status" value="1"/>
</dbReference>
<dbReference type="EMBL" id="VENO01000002">
    <property type="protein sequence ID" value="TNV69202.1"/>
    <property type="molecule type" value="Genomic_DNA"/>
</dbReference>
<keyword evidence="1" id="KW-0472">Membrane</keyword>
<evidence type="ECO:0000256" key="1">
    <source>
        <dbReference type="SAM" id="Phobius"/>
    </source>
</evidence>
<keyword evidence="4" id="KW-1185">Reference proteome</keyword>
<dbReference type="RefSeq" id="WP_086628098.1">
    <property type="nucleotide sequence ID" value="NZ_VENO01000002.1"/>
</dbReference>
<feature type="transmembrane region" description="Helical" evidence="1">
    <location>
        <begin position="12"/>
        <end position="34"/>
    </location>
</feature>
<proteinExistence type="predicted"/>
<reference evidence="3 4" key="1">
    <citation type="submission" date="2019-06" db="EMBL/GenBank/DDBJ databases">
        <title>Description Trichococcus psychrophilus sp. nov., isolated from a cold spring, by genomic and phenotypic analyses.</title>
        <authorList>
            <person name="Zakharyuk A."/>
        </authorList>
    </citation>
    <scope>NUCLEOTIDE SEQUENCE [LARGE SCALE GENOMIC DNA]</scope>
    <source>
        <strain evidence="3 4">SKBG</strain>
    </source>
</reference>
<dbReference type="AlphaFoldDB" id="A0A5C5E859"/>
<evidence type="ECO:0000259" key="2">
    <source>
        <dbReference type="PROSITE" id="PS50206"/>
    </source>
</evidence>
<gene>
    <name evidence="3" type="ORF">FHK04_06735</name>
</gene>
<protein>
    <submittedName>
        <fullName evidence="3">Rhodanese-like domain-containing protein</fullName>
    </submittedName>
</protein>